<keyword evidence="3" id="KW-1185">Reference proteome</keyword>
<reference evidence="2 3" key="1">
    <citation type="submission" date="2017-12" db="EMBL/GenBank/DDBJ databases">
        <title>Comparative genomics of Botrytis spp.</title>
        <authorList>
            <person name="Valero-Jimenez C.A."/>
            <person name="Tapia P."/>
            <person name="Veloso J."/>
            <person name="Silva-Moreno E."/>
            <person name="Staats M."/>
            <person name="Valdes J.H."/>
            <person name="Van Kan J.A.L."/>
        </authorList>
    </citation>
    <scope>NUCLEOTIDE SEQUENCE [LARGE SCALE GENOMIC DNA]</scope>
    <source>
        <strain evidence="2 3">Bh0001</strain>
    </source>
</reference>
<dbReference type="Proteomes" id="UP000297814">
    <property type="component" value="Unassembled WGS sequence"/>
</dbReference>
<protein>
    <submittedName>
        <fullName evidence="2">Uncharacterized protein</fullName>
    </submittedName>
</protein>
<comment type="caution">
    <text evidence="2">The sequence shown here is derived from an EMBL/GenBank/DDBJ whole genome shotgun (WGS) entry which is preliminary data.</text>
</comment>
<organism evidence="2 3">
    <name type="scientific">Botrytis hyacinthi</name>
    <dbReference type="NCBI Taxonomy" id="278943"/>
    <lineage>
        <taxon>Eukaryota</taxon>
        <taxon>Fungi</taxon>
        <taxon>Dikarya</taxon>
        <taxon>Ascomycota</taxon>
        <taxon>Pezizomycotina</taxon>
        <taxon>Leotiomycetes</taxon>
        <taxon>Helotiales</taxon>
        <taxon>Sclerotiniaceae</taxon>
        <taxon>Botrytis</taxon>
    </lineage>
</organism>
<feature type="compositionally biased region" description="Basic and acidic residues" evidence="1">
    <location>
        <begin position="184"/>
        <end position="210"/>
    </location>
</feature>
<sequence>MPLLTRNFWNQPWARYNTALKECNHCQLTFTLYNCGCVRMTLPHFDNDPLSKSCQIHPPSDYPSKPKPTTRPKIFYKRKNSGCGRVIRVIEDKCLWNGKEGKQCSYDPKTRRDCENYVDIYMKCIHVEMGIVRKCQKEKALWNRREPSEHMPHIVGSIVDKFCSQECADKQSILDEEHRILEEEKAQRRSENEARERDEEERYAKFDKQYRRNQRTQRAAGDRSRTDDSASTSSTSSGSSNYQYHQYADAQLEEIARNAARKYRH</sequence>
<feature type="compositionally biased region" description="Low complexity" evidence="1">
    <location>
        <begin position="229"/>
        <end position="240"/>
    </location>
</feature>
<name>A0A4Z1GVN6_9HELO</name>
<evidence type="ECO:0000256" key="1">
    <source>
        <dbReference type="SAM" id="MobiDB-lite"/>
    </source>
</evidence>
<feature type="region of interest" description="Disordered" evidence="1">
    <location>
        <begin position="184"/>
        <end position="245"/>
    </location>
</feature>
<dbReference type="EMBL" id="PQXK01000054">
    <property type="protein sequence ID" value="TGO39422.1"/>
    <property type="molecule type" value="Genomic_DNA"/>
</dbReference>
<proteinExistence type="predicted"/>
<accession>A0A4Z1GVN6</accession>
<evidence type="ECO:0000313" key="2">
    <source>
        <dbReference type="EMBL" id="TGO39422.1"/>
    </source>
</evidence>
<gene>
    <name evidence="2" type="ORF">BHYA_0054g00180</name>
</gene>
<dbReference type="AlphaFoldDB" id="A0A4Z1GVN6"/>
<evidence type="ECO:0000313" key="3">
    <source>
        <dbReference type="Proteomes" id="UP000297814"/>
    </source>
</evidence>